<organism evidence="2 3">
    <name type="scientific">Ruthenibacterium intestinale</name>
    <dbReference type="NCBI Taxonomy" id="3133163"/>
    <lineage>
        <taxon>Bacteria</taxon>
        <taxon>Bacillati</taxon>
        <taxon>Bacillota</taxon>
        <taxon>Clostridia</taxon>
        <taxon>Eubacteriales</taxon>
        <taxon>Oscillospiraceae</taxon>
        <taxon>Ruthenibacterium</taxon>
    </lineage>
</organism>
<dbReference type="Proteomes" id="UP001477672">
    <property type="component" value="Unassembled WGS sequence"/>
</dbReference>
<evidence type="ECO:0000256" key="1">
    <source>
        <dbReference type="SAM" id="Phobius"/>
    </source>
</evidence>
<evidence type="ECO:0000313" key="2">
    <source>
        <dbReference type="EMBL" id="MEQ2519165.1"/>
    </source>
</evidence>
<reference evidence="2 3" key="1">
    <citation type="submission" date="2024-03" db="EMBL/GenBank/DDBJ databases">
        <title>Human intestinal bacterial collection.</title>
        <authorList>
            <person name="Pauvert C."/>
            <person name="Hitch T.C.A."/>
            <person name="Clavel T."/>
        </authorList>
    </citation>
    <scope>NUCLEOTIDE SEQUENCE [LARGE SCALE GENOMIC DNA]</scope>
    <source>
        <strain evidence="2 3">CLA-JM-H11</strain>
    </source>
</reference>
<dbReference type="RefSeq" id="WP_349214458.1">
    <property type="nucleotide sequence ID" value="NZ_JBBMFA010000040.1"/>
</dbReference>
<keyword evidence="3" id="KW-1185">Reference proteome</keyword>
<protein>
    <submittedName>
        <fullName evidence="2">Uncharacterized protein</fullName>
    </submittedName>
</protein>
<keyword evidence="1" id="KW-0812">Transmembrane</keyword>
<name>A0ABV1GBK1_9FIRM</name>
<gene>
    <name evidence="2" type="ORF">WMO24_01740</name>
</gene>
<proteinExistence type="predicted"/>
<dbReference type="EMBL" id="JBBMFA010000040">
    <property type="protein sequence ID" value="MEQ2519165.1"/>
    <property type="molecule type" value="Genomic_DNA"/>
</dbReference>
<evidence type="ECO:0000313" key="3">
    <source>
        <dbReference type="Proteomes" id="UP001477672"/>
    </source>
</evidence>
<dbReference type="InterPro" id="IPR054198">
    <property type="entry name" value="DUF6903"/>
</dbReference>
<dbReference type="Pfam" id="PF21844">
    <property type="entry name" value="DUF6903"/>
    <property type="match status" value="1"/>
</dbReference>
<keyword evidence="1" id="KW-0472">Membrane</keyword>
<feature type="transmembrane region" description="Helical" evidence="1">
    <location>
        <begin position="12"/>
        <end position="31"/>
    </location>
</feature>
<sequence>MNEYTRKKVKIAVGLVALVLCLVLVVFGHNFGSSGTLSTGIAGLGIELVGLAGVLVLLGIYNKGYK</sequence>
<comment type="caution">
    <text evidence="2">The sequence shown here is derived from an EMBL/GenBank/DDBJ whole genome shotgun (WGS) entry which is preliminary data.</text>
</comment>
<keyword evidence="1" id="KW-1133">Transmembrane helix</keyword>
<accession>A0ABV1GBK1</accession>
<feature type="transmembrane region" description="Helical" evidence="1">
    <location>
        <begin position="37"/>
        <end position="61"/>
    </location>
</feature>